<sequence>MRLRSVVGVLVVLAVIAGVGAFVVLRRVSPDLPGILLGRPCTVGSGDGSVSLDTAQMANAATIAAVGLRRGVPDRAVVIALATAFQESELRNLAHGDRDSLGLFQQRTSQGWGTEKQIQDPRYAAGKFYSALLKVKGWQQMRVTEAAQKVQRSAYPEAYQKWADEAEVLTAALAGHAEGAVTCRVTGQPGSRGPAAAEQLGAAMRKDWGKLLTVAGGADTGIELAATSDRSGWQLAHWLVAHAADRGVSVVRFGTREWRADSGGWKRVDASGGGAGERVVAEVFAPA</sequence>
<evidence type="ECO:0000313" key="2">
    <source>
        <dbReference type="Proteomes" id="UP001500218"/>
    </source>
</evidence>
<dbReference type="Proteomes" id="UP001500218">
    <property type="component" value="Unassembled WGS sequence"/>
</dbReference>
<organism evidence="1 2">
    <name type="scientific">Luedemannella flava</name>
    <dbReference type="NCBI Taxonomy" id="349316"/>
    <lineage>
        <taxon>Bacteria</taxon>
        <taxon>Bacillati</taxon>
        <taxon>Actinomycetota</taxon>
        <taxon>Actinomycetes</taxon>
        <taxon>Micromonosporales</taxon>
        <taxon>Micromonosporaceae</taxon>
        <taxon>Luedemannella</taxon>
    </lineage>
</organism>
<accession>A0ABP4XZS4</accession>
<dbReference type="EMBL" id="BAAALT010000041">
    <property type="protein sequence ID" value="GAA1796296.1"/>
    <property type="molecule type" value="Genomic_DNA"/>
</dbReference>
<reference evidence="2" key="1">
    <citation type="journal article" date="2019" name="Int. J. Syst. Evol. Microbiol.">
        <title>The Global Catalogue of Microorganisms (GCM) 10K type strain sequencing project: providing services to taxonomists for standard genome sequencing and annotation.</title>
        <authorList>
            <consortium name="The Broad Institute Genomics Platform"/>
            <consortium name="The Broad Institute Genome Sequencing Center for Infectious Disease"/>
            <person name="Wu L."/>
            <person name="Ma J."/>
        </authorList>
    </citation>
    <scope>NUCLEOTIDE SEQUENCE [LARGE SCALE GENOMIC DNA]</scope>
    <source>
        <strain evidence="2">JCM 13250</strain>
    </source>
</reference>
<gene>
    <name evidence="1" type="ORF">GCM10009682_17550</name>
</gene>
<evidence type="ECO:0000313" key="1">
    <source>
        <dbReference type="EMBL" id="GAA1796296.1"/>
    </source>
</evidence>
<proteinExistence type="predicted"/>
<comment type="caution">
    <text evidence="1">The sequence shown here is derived from an EMBL/GenBank/DDBJ whole genome shotgun (WGS) entry which is preliminary data.</text>
</comment>
<dbReference type="RefSeq" id="WP_344128219.1">
    <property type="nucleotide sequence ID" value="NZ_BAAALT010000041.1"/>
</dbReference>
<keyword evidence="2" id="KW-1185">Reference proteome</keyword>
<name>A0ABP4XZS4_9ACTN</name>
<protein>
    <submittedName>
        <fullName evidence="1">Heavy metal transporter</fullName>
    </submittedName>
</protein>